<name>A0A6A6SUD8_9PLEO</name>
<evidence type="ECO:0000313" key="2">
    <source>
        <dbReference type="Proteomes" id="UP000799324"/>
    </source>
</evidence>
<sequence>MPSEKAFTLNKLLHRIEASKDSFSETFAPLTQAQIRKIQKVSAFIARPTGRHDSSRSVVVLTEIWNCTPQVFVLCALTNSPSKFFRLCREAYLQKLIAWWDRVDHPAGLAQILDKYAYILPPKRRSTTFKSGSLASPLEGTTCTDSPLGALHIPAERGIKAPEIDEAVAQLSTTSCLHTYSRLTSYRLCNRNTD</sequence>
<reference evidence="1" key="1">
    <citation type="journal article" date="2020" name="Stud. Mycol.">
        <title>101 Dothideomycetes genomes: a test case for predicting lifestyles and emergence of pathogens.</title>
        <authorList>
            <person name="Haridas S."/>
            <person name="Albert R."/>
            <person name="Binder M."/>
            <person name="Bloem J."/>
            <person name="Labutti K."/>
            <person name="Salamov A."/>
            <person name="Andreopoulos B."/>
            <person name="Baker S."/>
            <person name="Barry K."/>
            <person name="Bills G."/>
            <person name="Bluhm B."/>
            <person name="Cannon C."/>
            <person name="Castanera R."/>
            <person name="Culley D."/>
            <person name="Daum C."/>
            <person name="Ezra D."/>
            <person name="Gonzalez J."/>
            <person name="Henrissat B."/>
            <person name="Kuo A."/>
            <person name="Liang C."/>
            <person name="Lipzen A."/>
            <person name="Lutzoni F."/>
            <person name="Magnuson J."/>
            <person name="Mondo S."/>
            <person name="Nolan M."/>
            <person name="Ohm R."/>
            <person name="Pangilinan J."/>
            <person name="Park H.-J."/>
            <person name="Ramirez L."/>
            <person name="Alfaro M."/>
            <person name="Sun H."/>
            <person name="Tritt A."/>
            <person name="Yoshinaga Y."/>
            <person name="Zwiers L.-H."/>
            <person name="Turgeon B."/>
            <person name="Goodwin S."/>
            <person name="Spatafora J."/>
            <person name="Crous P."/>
            <person name="Grigoriev I."/>
        </authorList>
    </citation>
    <scope>NUCLEOTIDE SEQUENCE</scope>
    <source>
        <strain evidence="1">CBS 122681</strain>
    </source>
</reference>
<gene>
    <name evidence="1" type="ORF">K491DRAFT_124953</name>
</gene>
<protein>
    <submittedName>
        <fullName evidence="1">Uncharacterized protein</fullName>
    </submittedName>
</protein>
<accession>A0A6A6SUD8</accession>
<dbReference type="AlphaFoldDB" id="A0A6A6SUD8"/>
<dbReference type="Proteomes" id="UP000799324">
    <property type="component" value="Unassembled WGS sequence"/>
</dbReference>
<dbReference type="EMBL" id="MU004447">
    <property type="protein sequence ID" value="KAF2650677.1"/>
    <property type="molecule type" value="Genomic_DNA"/>
</dbReference>
<proteinExistence type="predicted"/>
<keyword evidence="2" id="KW-1185">Reference proteome</keyword>
<dbReference type="OrthoDB" id="3789257at2759"/>
<organism evidence="1 2">
    <name type="scientific">Lophiostoma macrostomum CBS 122681</name>
    <dbReference type="NCBI Taxonomy" id="1314788"/>
    <lineage>
        <taxon>Eukaryota</taxon>
        <taxon>Fungi</taxon>
        <taxon>Dikarya</taxon>
        <taxon>Ascomycota</taxon>
        <taxon>Pezizomycotina</taxon>
        <taxon>Dothideomycetes</taxon>
        <taxon>Pleosporomycetidae</taxon>
        <taxon>Pleosporales</taxon>
        <taxon>Lophiostomataceae</taxon>
        <taxon>Lophiostoma</taxon>
    </lineage>
</organism>
<evidence type="ECO:0000313" key="1">
    <source>
        <dbReference type="EMBL" id="KAF2650677.1"/>
    </source>
</evidence>